<organism evidence="2 3">
    <name type="scientific">Trichonephila inaurata madagascariensis</name>
    <dbReference type="NCBI Taxonomy" id="2747483"/>
    <lineage>
        <taxon>Eukaryota</taxon>
        <taxon>Metazoa</taxon>
        <taxon>Ecdysozoa</taxon>
        <taxon>Arthropoda</taxon>
        <taxon>Chelicerata</taxon>
        <taxon>Arachnida</taxon>
        <taxon>Araneae</taxon>
        <taxon>Araneomorphae</taxon>
        <taxon>Entelegynae</taxon>
        <taxon>Araneoidea</taxon>
        <taxon>Nephilidae</taxon>
        <taxon>Trichonephila</taxon>
        <taxon>Trichonephila inaurata</taxon>
    </lineage>
</organism>
<protein>
    <submittedName>
        <fullName evidence="2">Uncharacterized protein</fullName>
    </submittedName>
</protein>
<name>A0A8X7CA01_9ARAC</name>
<feature type="transmembrane region" description="Helical" evidence="1">
    <location>
        <begin position="41"/>
        <end position="62"/>
    </location>
</feature>
<keyword evidence="1" id="KW-0812">Transmembrane</keyword>
<gene>
    <name evidence="2" type="primary">NCL1_51099</name>
    <name evidence="2" type="ORF">TNIN_307451</name>
</gene>
<dbReference type="Proteomes" id="UP000886998">
    <property type="component" value="Unassembled WGS sequence"/>
</dbReference>
<dbReference type="EMBL" id="BMAV01014780">
    <property type="protein sequence ID" value="GFY63439.1"/>
    <property type="molecule type" value="Genomic_DNA"/>
</dbReference>
<comment type="caution">
    <text evidence="2">The sequence shown here is derived from an EMBL/GenBank/DDBJ whole genome shotgun (WGS) entry which is preliminary data.</text>
</comment>
<dbReference type="PANTHER" id="PTHR11161">
    <property type="entry name" value="O-ACYLTRANSFERASE"/>
    <property type="match status" value="1"/>
</dbReference>
<dbReference type="OrthoDB" id="6435258at2759"/>
<evidence type="ECO:0000313" key="3">
    <source>
        <dbReference type="Proteomes" id="UP000886998"/>
    </source>
</evidence>
<feature type="transmembrane region" description="Helical" evidence="1">
    <location>
        <begin position="9"/>
        <end position="29"/>
    </location>
</feature>
<proteinExistence type="predicted"/>
<sequence>MNKKRSNSMLTLCFGWVGYYISMWIFYDVLYFSEESLLKHIAYNGFGGILFSGCMGWVFHVCTTKQADILCRLLSLKIFFPLSRLSFAAYLINFIVILHYLLSSTEKYETFSFPSMIGFVLHVTFWTYIMSFIASLFVEIPVSRVFRWFQENKKLE</sequence>
<evidence type="ECO:0000256" key="1">
    <source>
        <dbReference type="SAM" id="Phobius"/>
    </source>
</evidence>
<feature type="transmembrane region" description="Helical" evidence="1">
    <location>
        <begin position="82"/>
        <end position="101"/>
    </location>
</feature>
<accession>A0A8X7CA01</accession>
<keyword evidence="1" id="KW-0472">Membrane</keyword>
<keyword evidence="1" id="KW-1133">Transmembrane helix</keyword>
<dbReference type="InterPro" id="IPR052728">
    <property type="entry name" value="O2_lipid_transport_reg"/>
</dbReference>
<dbReference type="PANTHER" id="PTHR11161:SF0">
    <property type="entry name" value="O-ACYLTRANSFERASE LIKE PROTEIN"/>
    <property type="match status" value="1"/>
</dbReference>
<dbReference type="AlphaFoldDB" id="A0A8X7CA01"/>
<reference evidence="2" key="1">
    <citation type="submission" date="2020-08" db="EMBL/GenBank/DDBJ databases">
        <title>Multicomponent nature underlies the extraordinary mechanical properties of spider dragline silk.</title>
        <authorList>
            <person name="Kono N."/>
            <person name="Nakamura H."/>
            <person name="Mori M."/>
            <person name="Yoshida Y."/>
            <person name="Ohtoshi R."/>
            <person name="Malay A.D."/>
            <person name="Moran D.A.P."/>
            <person name="Tomita M."/>
            <person name="Numata K."/>
            <person name="Arakawa K."/>
        </authorList>
    </citation>
    <scope>NUCLEOTIDE SEQUENCE</scope>
</reference>
<keyword evidence="3" id="KW-1185">Reference proteome</keyword>
<feature type="transmembrane region" description="Helical" evidence="1">
    <location>
        <begin position="113"/>
        <end position="138"/>
    </location>
</feature>
<evidence type="ECO:0000313" key="2">
    <source>
        <dbReference type="EMBL" id="GFY63439.1"/>
    </source>
</evidence>